<evidence type="ECO:0000256" key="4">
    <source>
        <dbReference type="ARBA" id="ARBA00022801"/>
    </source>
</evidence>
<dbReference type="GO" id="GO:0001147">
    <property type="term" value="F:transcription termination site sequence-specific DNA binding"/>
    <property type="evidence" value="ECO:0007669"/>
    <property type="project" value="TreeGrafter"/>
</dbReference>
<feature type="region of interest" description="Disordered" evidence="10">
    <location>
        <begin position="1824"/>
        <end position="1936"/>
    </location>
</feature>
<comment type="subcellular location">
    <subcellularLocation>
        <location evidence="1">Nucleus</location>
    </subcellularLocation>
</comment>
<evidence type="ECO:0000256" key="1">
    <source>
        <dbReference type="ARBA" id="ARBA00004123"/>
    </source>
</evidence>
<keyword evidence="9" id="KW-0175">Coiled coil</keyword>
<evidence type="ECO:0000313" key="12">
    <source>
        <dbReference type="EMBL" id="KAF2116709.1"/>
    </source>
</evidence>
<dbReference type="Pfam" id="PF13087">
    <property type="entry name" value="AAA_12"/>
    <property type="match status" value="1"/>
</dbReference>
<evidence type="ECO:0000313" key="13">
    <source>
        <dbReference type="Proteomes" id="UP000799770"/>
    </source>
</evidence>
<dbReference type="PANTHER" id="PTHR10887">
    <property type="entry name" value="DNA2/NAM7 HELICASE FAMILY"/>
    <property type="match status" value="1"/>
</dbReference>
<dbReference type="InterPro" id="IPR027417">
    <property type="entry name" value="P-loop_NTPase"/>
</dbReference>
<keyword evidence="6" id="KW-0067">ATP-binding</keyword>
<dbReference type="GO" id="GO:0016604">
    <property type="term" value="C:nuclear body"/>
    <property type="evidence" value="ECO:0007669"/>
    <property type="project" value="TreeGrafter"/>
</dbReference>
<gene>
    <name evidence="12" type="ORF">BDV96DRAFT_645121</name>
</gene>
<comment type="similarity">
    <text evidence="2">Belongs to the DNA2/NAM7 helicase family.</text>
</comment>
<dbReference type="InterPro" id="IPR041677">
    <property type="entry name" value="DNA2/NAM7_AAA_11"/>
</dbReference>
<feature type="compositionally biased region" description="Low complexity" evidence="10">
    <location>
        <begin position="1887"/>
        <end position="1897"/>
    </location>
</feature>
<keyword evidence="4" id="KW-0378">Hydrolase</keyword>
<dbReference type="GO" id="GO:0006369">
    <property type="term" value="P:termination of RNA polymerase II transcription"/>
    <property type="evidence" value="ECO:0007669"/>
    <property type="project" value="TreeGrafter"/>
</dbReference>
<dbReference type="InterPro" id="IPR041679">
    <property type="entry name" value="DNA2/NAM7-like_C"/>
</dbReference>
<feature type="coiled-coil region" evidence="9">
    <location>
        <begin position="925"/>
        <end position="971"/>
    </location>
</feature>
<proteinExistence type="inferred from homology"/>
<dbReference type="GO" id="GO:0005694">
    <property type="term" value="C:chromosome"/>
    <property type="evidence" value="ECO:0007669"/>
    <property type="project" value="UniProtKB-ARBA"/>
</dbReference>
<feature type="domain" description="Helicase ATP-binding" evidence="11">
    <location>
        <begin position="1272"/>
        <end position="1584"/>
    </location>
</feature>
<keyword evidence="13" id="KW-1185">Reference proteome</keyword>
<dbReference type="Pfam" id="PF23576">
    <property type="entry name" value="SEN1_barrel"/>
    <property type="match status" value="1"/>
</dbReference>
<sequence length="1936" mass="216936">MAELLEKISELRDLPPDQHLFCPRIGEDGSVYFEEDLANLGADTSAVALREREEKIAETKKRTLLTLDALQILAFDSDDAAPHQEWLSERVGALMTSCDVCVRVFHQSRAEWKNRLYEEYDDENVAAFLAKIDDVCITRISNGLDTAQSILQAAEPKARGVRILPNEATYAFFEALSCDALIRNEELLQTHFDNPFQLVQSKKRLKLQTFLPAMTRFLFCSHEGRQNWAAVSWKTFKRNILKSEFEWAARDHLVDAMAKVQMWNLDLPFVATFWSGARLIVEKLDINVITFELRSLDGQFYRLLLDHLSLPSEGFFDILGAMAQLLQKSPTSFWEAMDGICPSTATVVEQVFNSPILKQVLLAATENDEQANNLEDAFAWITPFLESIKPTNLTPVCRAFANQLLGRLQSEQYSVYSRARCFKEGLRVLDFAFRKMSEGKISKTTTSKFVGQPTVNGMLEVLSKHIQPIVVSMKRFDGLENTEDLRLTLSMIQHAFVLEAQALMVERQLISAKTPSPTEPLHSRSIWTTIIAAIDPGHIDLATHLLVAGRNLIGLEPLFMKKGAEPPKEVRRFNDTFDLLSQSITDIIDRLSEFDPGQLDVLFEQPAAASGIISCLFSSTPDTRNSTVELLKVISSQDERRGALQHILRGYYKNVLYGISESCRQIRSRKAFAPAPAMINTLSDIVDIMCNSTDGILRSRDLDSAEAAITMALWKSLWDALSMIFGTTEAWSILGYDKNMMMDFCRDTMQFADQLFDQCSIFVMALKAAKTAVTEAPNKANHQKALLELPAKTMDPISKWLRLRDEFLSTKSVSLISKLLVRLKGVSIEVDEDTSSYIEKVLSGEVRAKLSMQQQASLQQSLEKHLGHSIRKLEETVKQQKQGSISQFLSTTSDRKPSEEDVRKKLLADTTQAATKFQAQREAIRARESKKVEALNQQKSAKEAEFKQKRALEIERKKKEREAAIAKLKQNRGTSIHTSEAGSGLDGLGVLGKDQAAKGEGLMHSSDESEDDGDFDEELFGVKAEKKPKSGPKTNIVNEIKVPMPVRKKRVVRSVKDMRARLAPDLSPLHKVILGWDYFHKGDTPPSSRDDMYSAVPNTFRTPNEYQSTFEPLLTLEAWQSFAKSREDVSFKPYEIKVISRASVDSFQEVGSTMTHNENRDLHISEGDIVLLSKSKTPSAQDPHCLARVIKTSRKKAHIEVSYRVMPSNPLQSSLVPNGTVFGSKIQSLTPLEREYAALLGLQYYDLCDEIIRAYPSPILTYKDEKLQPLINNYSVNKAQAKAIRSAIENDAFTLVQGPPGSGKTKTIVAIVGAILSDSFKHRGTAVQIPGQARSDTAAKKLLVCAPSNAAVDELVMRFKGGVKTMNGEERKLNIVRLGRSDAINANVQDVTLEELVNKKLGVNPTGGPDSEATKKLFQEHKEISEQVRQVRALIDGKEVQDKDASKLQDDFNQLRRRKAMLGTQIDKAKDDEKHAVRNADINRRRAQEQVLNDAHVICATLSGSGHDMFQNLSIEFETVIIDEAAQCVEMSALIPLKYGCAKCILVGDPKQLPPTVLSKEAAKYQYEQSLFVRMQNNHPKDVHLLDTQYRMHPAISKFPSQAFYDGRLLDGTNMDGLRQRSWHSSTLLAPYRFFDVQGQHQSAGTSLINIAEIRVAMQLYDRLTTDFRDPDNNGWKGKLGVITPYKSQLRELKSRFSAKYGNNIVDEIDFNTTDAFQGRESEIIIFSCVRASGKGGIGFLQDVRRMNVGLTRAKSSLWVLGNTDSLERGAFWKKMIVDAKERGAYLKDYQNLLSKPASSHPRPRDTVQYAAVRSLPTQLKQELEEYRLTSNGKRKLSRSSEEDVKMEDDDVEMEDAPEASEAASHSGTDSRRSTPAANGARNSTTPAPEAKAEQPAQPRPGDVMGAMMKPKIKKRPKQPPSMFIQRPPAKKPKNG</sequence>
<feature type="compositionally biased region" description="Polar residues" evidence="10">
    <location>
        <begin position="1864"/>
        <end position="1886"/>
    </location>
</feature>
<dbReference type="GO" id="GO:0003678">
    <property type="term" value="F:DNA helicase activity"/>
    <property type="evidence" value="ECO:0007669"/>
    <property type="project" value="UniProtKB-EC"/>
</dbReference>
<keyword evidence="7" id="KW-0539">Nucleus</keyword>
<dbReference type="EMBL" id="ML977320">
    <property type="protein sequence ID" value="KAF2116709.1"/>
    <property type="molecule type" value="Genomic_DNA"/>
</dbReference>
<dbReference type="InterPro" id="IPR045055">
    <property type="entry name" value="DNA2/NAM7-like"/>
</dbReference>
<dbReference type="CDD" id="cd18808">
    <property type="entry name" value="SF1_C_Upf1"/>
    <property type="match status" value="1"/>
</dbReference>
<evidence type="ECO:0000256" key="6">
    <source>
        <dbReference type="ARBA" id="ARBA00022840"/>
    </source>
</evidence>
<dbReference type="FunFam" id="3.40.50.300:FF:001152">
    <property type="entry name" value="tRNA-splicing endonuclease, putative"/>
    <property type="match status" value="1"/>
</dbReference>
<organism evidence="12 13">
    <name type="scientific">Lophiotrema nucula</name>
    <dbReference type="NCBI Taxonomy" id="690887"/>
    <lineage>
        <taxon>Eukaryota</taxon>
        <taxon>Fungi</taxon>
        <taxon>Dikarya</taxon>
        <taxon>Ascomycota</taxon>
        <taxon>Pezizomycotina</taxon>
        <taxon>Dothideomycetes</taxon>
        <taxon>Pleosporomycetidae</taxon>
        <taxon>Pleosporales</taxon>
        <taxon>Lophiotremataceae</taxon>
        <taxon>Lophiotrema</taxon>
    </lineage>
</organism>
<evidence type="ECO:0000256" key="9">
    <source>
        <dbReference type="SAM" id="Coils"/>
    </source>
</evidence>
<dbReference type="CDD" id="cd18042">
    <property type="entry name" value="DEXXQc_SETX"/>
    <property type="match status" value="1"/>
</dbReference>
<evidence type="ECO:0000256" key="3">
    <source>
        <dbReference type="ARBA" id="ARBA00022741"/>
    </source>
</evidence>
<feature type="compositionally biased region" description="Acidic residues" evidence="10">
    <location>
        <begin position="1845"/>
        <end position="1859"/>
    </location>
</feature>
<evidence type="ECO:0000256" key="2">
    <source>
        <dbReference type="ARBA" id="ARBA00007913"/>
    </source>
</evidence>
<evidence type="ECO:0000256" key="10">
    <source>
        <dbReference type="SAM" id="MobiDB-lite"/>
    </source>
</evidence>
<dbReference type="InterPro" id="IPR056474">
    <property type="entry name" value="SEN1_barrel"/>
</dbReference>
<dbReference type="Pfam" id="PF12726">
    <property type="entry name" value="SEN1_N"/>
    <property type="match status" value="1"/>
</dbReference>
<keyword evidence="5" id="KW-0347">Helicase</keyword>
<reference evidence="12" key="1">
    <citation type="journal article" date="2020" name="Stud. Mycol.">
        <title>101 Dothideomycetes genomes: a test case for predicting lifestyles and emergence of pathogens.</title>
        <authorList>
            <person name="Haridas S."/>
            <person name="Albert R."/>
            <person name="Binder M."/>
            <person name="Bloem J."/>
            <person name="Labutti K."/>
            <person name="Salamov A."/>
            <person name="Andreopoulos B."/>
            <person name="Baker S."/>
            <person name="Barry K."/>
            <person name="Bills G."/>
            <person name="Bluhm B."/>
            <person name="Cannon C."/>
            <person name="Castanera R."/>
            <person name="Culley D."/>
            <person name="Daum C."/>
            <person name="Ezra D."/>
            <person name="Gonzalez J."/>
            <person name="Henrissat B."/>
            <person name="Kuo A."/>
            <person name="Liang C."/>
            <person name="Lipzen A."/>
            <person name="Lutzoni F."/>
            <person name="Magnuson J."/>
            <person name="Mondo S."/>
            <person name="Nolan M."/>
            <person name="Ohm R."/>
            <person name="Pangilinan J."/>
            <person name="Park H.-J."/>
            <person name="Ramirez L."/>
            <person name="Alfaro M."/>
            <person name="Sun H."/>
            <person name="Tritt A."/>
            <person name="Yoshinaga Y."/>
            <person name="Zwiers L.-H."/>
            <person name="Turgeon B."/>
            <person name="Goodwin S."/>
            <person name="Spatafora J."/>
            <person name="Crous P."/>
            <person name="Grigoriev I."/>
        </authorList>
    </citation>
    <scope>NUCLEOTIDE SEQUENCE</scope>
    <source>
        <strain evidence="12">CBS 627.86</strain>
    </source>
</reference>
<evidence type="ECO:0000256" key="5">
    <source>
        <dbReference type="ARBA" id="ARBA00022806"/>
    </source>
</evidence>
<dbReference type="OrthoDB" id="6513042at2759"/>
<dbReference type="FunFam" id="3.40.50.300:FF:000326">
    <property type="entry name" value="P-loop containing nucleoside triphosphate hydrolase"/>
    <property type="match status" value="1"/>
</dbReference>
<dbReference type="Proteomes" id="UP000799770">
    <property type="component" value="Unassembled WGS sequence"/>
</dbReference>
<keyword evidence="3" id="KW-0547">Nucleotide-binding</keyword>
<dbReference type="InterPro" id="IPR024481">
    <property type="entry name" value="Helicase_Sen1_N"/>
</dbReference>
<dbReference type="GO" id="GO:0016787">
    <property type="term" value="F:hydrolase activity"/>
    <property type="evidence" value="ECO:0007669"/>
    <property type="project" value="UniProtKB-KW"/>
</dbReference>
<dbReference type="SUPFAM" id="SSF52540">
    <property type="entry name" value="P-loop containing nucleoside triphosphate hydrolases"/>
    <property type="match status" value="1"/>
</dbReference>
<dbReference type="Pfam" id="PF13086">
    <property type="entry name" value="AAA_11"/>
    <property type="match status" value="1"/>
</dbReference>
<protein>
    <submittedName>
        <fullName evidence="12">SEN1 N terminal-domain-containing protein</fullName>
    </submittedName>
</protein>
<evidence type="ECO:0000256" key="7">
    <source>
        <dbReference type="ARBA" id="ARBA00023242"/>
    </source>
</evidence>
<feature type="coiled-coil region" evidence="9">
    <location>
        <begin position="1438"/>
        <end position="1472"/>
    </location>
</feature>
<dbReference type="Gene3D" id="3.40.50.300">
    <property type="entry name" value="P-loop containing nucleotide triphosphate hydrolases"/>
    <property type="match status" value="2"/>
</dbReference>
<dbReference type="PANTHER" id="PTHR10887:SF495">
    <property type="entry name" value="HELICASE SENATAXIN ISOFORM X1-RELATED"/>
    <property type="match status" value="1"/>
</dbReference>
<dbReference type="InterPro" id="IPR047187">
    <property type="entry name" value="SF1_C_Upf1"/>
</dbReference>
<dbReference type="SMART" id="SM00487">
    <property type="entry name" value="DEXDc"/>
    <property type="match status" value="1"/>
</dbReference>
<name>A0A6A5ZB15_9PLEO</name>
<comment type="catalytic activity">
    <reaction evidence="8">
        <text>ATP + H2O = ADP + phosphate + H(+)</text>
        <dbReference type="Rhea" id="RHEA:13065"/>
        <dbReference type="ChEBI" id="CHEBI:15377"/>
        <dbReference type="ChEBI" id="CHEBI:15378"/>
        <dbReference type="ChEBI" id="CHEBI:30616"/>
        <dbReference type="ChEBI" id="CHEBI:43474"/>
        <dbReference type="ChEBI" id="CHEBI:456216"/>
        <dbReference type="EC" id="3.6.4.12"/>
    </reaction>
    <physiologicalReaction direction="left-to-right" evidence="8">
        <dbReference type="Rhea" id="RHEA:13066"/>
    </physiologicalReaction>
</comment>
<dbReference type="InterPro" id="IPR014001">
    <property type="entry name" value="Helicase_ATP-bd"/>
</dbReference>
<evidence type="ECO:0000259" key="11">
    <source>
        <dbReference type="SMART" id="SM00487"/>
    </source>
</evidence>
<accession>A0A6A5ZB15</accession>
<evidence type="ECO:0000256" key="8">
    <source>
        <dbReference type="ARBA" id="ARBA00048432"/>
    </source>
</evidence>
<dbReference type="GO" id="GO:0005524">
    <property type="term" value="F:ATP binding"/>
    <property type="evidence" value="ECO:0007669"/>
    <property type="project" value="UniProtKB-KW"/>
</dbReference>